<protein>
    <submittedName>
        <fullName evidence="3">Uncharacterized protein</fullName>
    </submittedName>
</protein>
<keyword evidence="2" id="KW-0472">Membrane</keyword>
<evidence type="ECO:0000256" key="2">
    <source>
        <dbReference type="SAM" id="Phobius"/>
    </source>
</evidence>
<feature type="transmembrane region" description="Helical" evidence="2">
    <location>
        <begin position="20"/>
        <end position="40"/>
    </location>
</feature>
<accession>A0A0J6WKW1</accession>
<dbReference type="AlphaFoldDB" id="A0A0J6WKW1"/>
<feature type="compositionally biased region" description="Low complexity" evidence="1">
    <location>
        <begin position="240"/>
        <end position="249"/>
    </location>
</feature>
<gene>
    <name evidence="3" type="ORF">MCHLDSM_01261</name>
</gene>
<name>A0A0J6WKW1_9MYCO</name>
<sequence>MTTTGNTNWRAPKAFQWRNVIIPVLLVALVAATAGVTWALTRTDPPPPPPPPTLPTEHPLSQLEITGITTLLARQRSGAHKASGTIVVNGHTFGVQLTYLDDNTAGSGVMTAGGTRGDALLDQGTVYLRGDTDFWSALGVTGTPPPPPGWVNIGDLLQGKLFYPPAKWTAALTPTPAARLDGSRYTAGPNSATITNASDITHYSVNDVDVDVTAAQPPDVLAAATQLGADHGPGAPLSRTAAGGWTLTAPAPPAPPAGTPTTTGSSPATPTP</sequence>
<organism evidence="3 4">
    <name type="scientific">Mycolicibacterium chlorophenolicum</name>
    <dbReference type="NCBI Taxonomy" id="37916"/>
    <lineage>
        <taxon>Bacteria</taxon>
        <taxon>Bacillati</taxon>
        <taxon>Actinomycetota</taxon>
        <taxon>Actinomycetes</taxon>
        <taxon>Mycobacteriales</taxon>
        <taxon>Mycobacteriaceae</taxon>
        <taxon>Mycolicibacterium</taxon>
    </lineage>
</organism>
<proteinExistence type="predicted"/>
<keyword evidence="2" id="KW-1133">Transmembrane helix</keyword>
<evidence type="ECO:0000313" key="3">
    <source>
        <dbReference type="EMBL" id="KMO82638.1"/>
    </source>
</evidence>
<evidence type="ECO:0000256" key="1">
    <source>
        <dbReference type="SAM" id="MobiDB-lite"/>
    </source>
</evidence>
<evidence type="ECO:0000313" key="4">
    <source>
        <dbReference type="Proteomes" id="UP000036513"/>
    </source>
</evidence>
<dbReference type="PATRIC" id="fig|37916.4.peg.1147"/>
<reference evidence="3 4" key="1">
    <citation type="journal article" date="2015" name="Genome Biol. Evol.">
        <title>Characterization of Three Mycobacterium spp. with Potential Use in Bioremediation by Genome Sequencing and Comparative Genomics.</title>
        <authorList>
            <person name="Das S."/>
            <person name="Pettersson B.M."/>
            <person name="Behra P.R."/>
            <person name="Ramesh M."/>
            <person name="Dasgupta S."/>
            <person name="Bhattacharya A."/>
            <person name="Kirsebom L.A."/>
        </authorList>
    </citation>
    <scope>NUCLEOTIDE SEQUENCE [LARGE SCALE GENOMIC DNA]</scope>
    <source>
        <strain evidence="3 4">DSM 43826</strain>
    </source>
</reference>
<dbReference type="RefSeq" id="WP_048469162.1">
    <property type="nucleotide sequence ID" value="NZ_JYNL01000009.1"/>
</dbReference>
<comment type="caution">
    <text evidence="3">The sequence shown here is derived from an EMBL/GenBank/DDBJ whole genome shotgun (WGS) entry which is preliminary data.</text>
</comment>
<dbReference type="Proteomes" id="UP000036513">
    <property type="component" value="Unassembled WGS sequence"/>
</dbReference>
<keyword evidence="4" id="KW-1185">Reference proteome</keyword>
<feature type="compositionally biased region" description="Low complexity" evidence="1">
    <location>
        <begin position="259"/>
        <end position="272"/>
    </location>
</feature>
<dbReference type="STRING" id="37916.MCHLDSM_01261"/>
<feature type="region of interest" description="Disordered" evidence="1">
    <location>
        <begin position="227"/>
        <end position="272"/>
    </location>
</feature>
<keyword evidence="2" id="KW-0812">Transmembrane</keyword>
<dbReference type="EMBL" id="JYNL01000009">
    <property type="protein sequence ID" value="KMO82638.1"/>
    <property type="molecule type" value="Genomic_DNA"/>
</dbReference>